<dbReference type="EMBL" id="CAJNNW010031916">
    <property type="protein sequence ID" value="CAE8709932.1"/>
    <property type="molecule type" value="Genomic_DNA"/>
</dbReference>
<dbReference type="AlphaFoldDB" id="A0A813KRE0"/>
<gene>
    <name evidence="2" type="ORF">PGLA2088_LOCUS35702</name>
</gene>
<protein>
    <submittedName>
        <fullName evidence="2">Uncharacterized protein</fullName>
    </submittedName>
</protein>
<proteinExistence type="predicted"/>
<keyword evidence="1" id="KW-0472">Membrane</keyword>
<comment type="caution">
    <text evidence="2">The sequence shown here is derived from an EMBL/GenBank/DDBJ whole genome shotgun (WGS) entry which is preliminary data.</text>
</comment>
<organism evidence="2 3">
    <name type="scientific">Polarella glacialis</name>
    <name type="common">Dinoflagellate</name>
    <dbReference type="NCBI Taxonomy" id="89957"/>
    <lineage>
        <taxon>Eukaryota</taxon>
        <taxon>Sar</taxon>
        <taxon>Alveolata</taxon>
        <taxon>Dinophyceae</taxon>
        <taxon>Suessiales</taxon>
        <taxon>Suessiaceae</taxon>
        <taxon>Polarella</taxon>
    </lineage>
</organism>
<keyword evidence="1" id="KW-1133">Transmembrane helix</keyword>
<reference evidence="2" key="1">
    <citation type="submission" date="2021-02" db="EMBL/GenBank/DDBJ databases">
        <authorList>
            <person name="Dougan E. K."/>
            <person name="Rhodes N."/>
            <person name="Thang M."/>
            <person name="Chan C."/>
        </authorList>
    </citation>
    <scope>NUCLEOTIDE SEQUENCE</scope>
</reference>
<name>A0A813KRE0_POLGL</name>
<evidence type="ECO:0000256" key="1">
    <source>
        <dbReference type="SAM" id="Phobius"/>
    </source>
</evidence>
<sequence>MVVIQDCSGDKPPVVISGDPRRLRTDLDSLKAEAKKLRGKAHDLREQTGADSELQAAQPSWAARFSYLLSGPAAAPVALALAAHGLALLILSTGIHAAASRRHFKHALPSVEQYIELGSWRPHRATCHALRTGSSVRCSWSLWNFEARARPQAGMMLMGLGIRCQLHLLRTGERRWRSRSLRWRTSRQFDSASASLDAERSWRFGSALGGPLGTVGGPMMQRSVPPPPISVPFAGHSNGVSNGSGGYGGGRPDIPAVWEVSPLNANAPKDPFSDFGGLGDAFAKK</sequence>
<evidence type="ECO:0000313" key="3">
    <source>
        <dbReference type="Proteomes" id="UP000626109"/>
    </source>
</evidence>
<accession>A0A813KRE0</accession>
<evidence type="ECO:0000313" key="2">
    <source>
        <dbReference type="EMBL" id="CAE8709932.1"/>
    </source>
</evidence>
<keyword evidence="1" id="KW-0812">Transmembrane</keyword>
<dbReference type="Proteomes" id="UP000626109">
    <property type="component" value="Unassembled WGS sequence"/>
</dbReference>
<feature type="transmembrane region" description="Helical" evidence="1">
    <location>
        <begin position="73"/>
        <end position="95"/>
    </location>
</feature>